<feature type="compositionally biased region" description="Basic and acidic residues" evidence="2">
    <location>
        <begin position="87"/>
        <end position="102"/>
    </location>
</feature>
<feature type="signal peptide" evidence="3">
    <location>
        <begin position="1"/>
        <end position="19"/>
    </location>
</feature>
<dbReference type="PROSITE" id="PS50157">
    <property type="entry name" value="ZINC_FINGER_C2H2_2"/>
    <property type="match status" value="1"/>
</dbReference>
<keyword evidence="1" id="KW-0863">Zinc-finger</keyword>
<feature type="region of interest" description="Disordered" evidence="2">
    <location>
        <begin position="21"/>
        <end position="115"/>
    </location>
</feature>
<dbReference type="GO" id="GO:0008270">
    <property type="term" value="F:zinc ion binding"/>
    <property type="evidence" value="ECO:0007669"/>
    <property type="project" value="UniProtKB-KW"/>
</dbReference>
<dbReference type="Proteomes" id="UP001270362">
    <property type="component" value="Unassembled WGS sequence"/>
</dbReference>
<feature type="domain" description="C2H2-type" evidence="4">
    <location>
        <begin position="161"/>
        <end position="191"/>
    </location>
</feature>
<feature type="compositionally biased region" description="Polar residues" evidence="2">
    <location>
        <begin position="53"/>
        <end position="73"/>
    </location>
</feature>
<keyword evidence="6" id="KW-1185">Reference proteome</keyword>
<keyword evidence="3" id="KW-0732">Signal</keyword>
<accession>A0AAE1C796</accession>
<evidence type="ECO:0000256" key="1">
    <source>
        <dbReference type="PROSITE-ProRule" id="PRU00042"/>
    </source>
</evidence>
<name>A0AAE1C796_9PEZI</name>
<feature type="compositionally biased region" description="Acidic residues" evidence="2">
    <location>
        <begin position="25"/>
        <end position="47"/>
    </location>
</feature>
<dbReference type="PANTHER" id="PTHR38166">
    <property type="entry name" value="C2H2-TYPE DOMAIN-CONTAINING PROTEIN-RELATED"/>
    <property type="match status" value="1"/>
</dbReference>
<dbReference type="EMBL" id="JAULSO010000008">
    <property type="protein sequence ID" value="KAK3681136.1"/>
    <property type="molecule type" value="Genomic_DNA"/>
</dbReference>
<protein>
    <recommendedName>
        <fullName evidence="4">C2H2-type domain-containing protein</fullName>
    </recommendedName>
</protein>
<evidence type="ECO:0000313" key="6">
    <source>
        <dbReference type="Proteomes" id="UP001270362"/>
    </source>
</evidence>
<dbReference type="InterPro" id="IPR013087">
    <property type="entry name" value="Znf_C2H2_type"/>
</dbReference>
<evidence type="ECO:0000313" key="5">
    <source>
        <dbReference type="EMBL" id="KAK3681136.1"/>
    </source>
</evidence>
<gene>
    <name evidence="5" type="ORF">B0T22DRAFT_445813</name>
</gene>
<evidence type="ECO:0000259" key="4">
    <source>
        <dbReference type="PROSITE" id="PS50157"/>
    </source>
</evidence>
<dbReference type="AlphaFoldDB" id="A0AAE1C796"/>
<reference evidence="5" key="2">
    <citation type="submission" date="2023-06" db="EMBL/GenBank/DDBJ databases">
        <authorList>
            <consortium name="Lawrence Berkeley National Laboratory"/>
            <person name="Haridas S."/>
            <person name="Hensen N."/>
            <person name="Bonometti L."/>
            <person name="Westerberg I."/>
            <person name="Brannstrom I.O."/>
            <person name="Guillou S."/>
            <person name="Cros-Aarteil S."/>
            <person name="Calhoun S."/>
            <person name="Kuo A."/>
            <person name="Mondo S."/>
            <person name="Pangilinan J."/>
            <person name="Riley R."/>
            <person name="Labutti K."/>
            <person name="Andreopoulos B."/>
            <person name="Lipzen A."/>
            <person name="Chen C."/>
            <person name="Yanf M."/>
            <person name="Daum C."/>
            <person name="Ng V."/>
            <person name="Clum A."/>
            <person name="Steindorff A."/>
            <person name="Ohm R."/>
            <person name="Martin F."/>
            <person name="Silar P."/>
            <person name="Natvig D."/>
            <person name="Lalanne C."/>
            <person name="Gautier V."/>
            <person name="Ament-Velasquez S.L."/>
            <person name="Kruys A."/>
            <person name="Hutchinson M.I."/>
            <person name="Powell A.J."/>
            <person name="Barry K."/>
            <person name="Miller A.N."/>
            <person name="Grigoriev I.V."/>
            <person name="Debuchy R."/>
            <person name="Gladieux P."/>
            <person name="Thoren M.H."/>
            <person name="Johannesson H."/>
        </authorList>
    </citation>
    <scope>NUCLEOTIDE SEQUENCE</scope>
    <source>
        <strain evidence="5">CBS 314.62</strain>
    </source>
</reference>
<keyword evidence="1" id="KW-0479">Metal-binding</keyword>
<comment type="caution">
    <text evidence="5">The sequence shown here is derived from an EMBL/GenBank/DDBJ whole genome shotgun (WGS) entry which is preliminary data.</text>
</comment>
<dbReference type="PANTHER" id="PTHR38166:SF1">
    <property type="entry name" value="C2H2-TYPE DOMAIN-CONTAINING PROTEIN"/>
    <property type="match status" value="1"/>
</dbReference>
<organism evidence="5 6">
    <name type="scientific">Podospora appendiculata</name>
    <dbReference type="NCBI Taxonomy" id="314037"/>
    <lineage>
        <taxon>Eukaryota</taxon>
        <taxon>Fungi</taxon>
        <taxon>Dikarya</taxon>
        <taxon>Ascomycota</taxon>
        <taxon>Pezizomycotina</taxon>
        <taxon>Sordariomycetes</taxon>
        <taxon>Sordariomycetidae</taxon>
        <taxon>Sordariales</taxon>
        <taxon>Podosporaceae</taxon>
        <taxon>Podospora</taxon>
    </lineage>
</organism>
<sequence>MAAGGACSCELALLRFVLSCAPSRDDDDDSESEYNDDDGNADDEEPHDEGTEGDSSTNSLGAGGTPATSQTPVSGPVSRTPPTTNKRKGDKDKGREDPEKHQRLGSRRPNKPVSQGRFACPYQVFEPSMDCLQLSSRNKAGGCDGIARLRQHLSRKHMLSYRCLTCWRSFDTKLALQEHTRQAACQLGPRPEKERFMSDEQEVEVETMSALASAEDTWWSLFQHLITDPQARSLDVLKIDYFPAPSHSVVARHRKSFSMPDPY</sequence>
<evidence type="ECO:0000256" key="3">
    <source>
        <dbReference type="SAM" id="SignalP"/>
    </source>
</evidence>
<proteinExistence type="predicted"/>
<keyword evidence="1" id="KW-0862">Zinc</keyword>
<feature type="chain" id="PRO_5042260427" description="C2H2-type domain-containing protein" evidence="3">
    <location>
        <begin position="20"/>
        <end position="263"/>
    </location>
</feature>
<reference evidence="5" key="1">
    <citation type="journal article" date="2023" name="Mol. Phylogenet. Evol.">
        <title>Genome-scale phylogeny and comparative genomics of the fungal order Sordariales.</title>
        <authorList>
            <person name="Hensen N."/>
            <person name="Bonometti L."/>
            <person name="Westerberg I."/>
            <person name="Brannstrom I.O."/>
            <person name="Guillou S."/>
            <person name="Cros-Aarteil S."/>
            <person name="Calhoun S."/>
            <person name="Haridas S."/>
            <person name="Kuo A."/>
            <person name="Mondo S."/>
            <person name="Pangilinan J."/>
            <person name="Riley R."/>
            <person name="LaButti K."/>
            <person name="Andreopoulos B."/>
            <person name="Lipzen A."/>
            <person name="Chen C."/>
            <person name="Yan M."/>
            <person name="Daum C."/>
            <person name="Ng V."/>
            <person name="Clum A."/>
            <person name="Steindorff A."/>
            <person name="Ohm R.A."/>
            <person name="Martin F."/>
            <person name="Silar P."/>
            <person name="Natvig D.O."/>
            <person name="Lalanne C."/>
            <person name="Gautier V."/>
            <person name="Ament-Velasquez S.L."/>
            <person name="Kruys A."/>
            <person name="Hutchinson M.I."/>
            <person name="Powell A.J."/>
            <person name="Barry K."/>
            <person name="Miller A.N."/>
            <person name="Grigoriev I.V."/>
            <person name="Debuchy R."/>
            <person name="Gladieux P."/>
            <person name="Hiltunen Thoren M."/>
            <person name="Johannesson H."/>
        </authorList>
    </citation>
    <scope>NUCLEOTIDE SEQUENCE</scope>
    <source>
        <strain evidence="5">CBS 314.62</strain>
    </source>
</reference>
<evidence type="ECO:0000256" key="2">
    <source>
        <dbReference type="SAM" id="MobiDB-lite"/>
    </source>
</evidence>